<dbReference type="InterPro" id="IPR011050">
    <property type="entry name" value="Pectin_lyase_fold/virulence"/>
</dbReference>
<feature type="disulfide bond" evidence="9">
    <location>
        <begin position="1093"/>
        <end position="1103"/>
    </location>
</feature>
<dbReference type="InterPro" id="IPR001190">
    <property type="entry name" value="SRCR"/>
</dbReference>
<keyword evidence="6 11" id="KW-0472">Membrane</keyword>
<comment type="caution">
    <text evidence="9">Lacks conserved residue(s) required for the propagation of feature annotation.</text>
</comment>
<feature type="disulfide bond" evidence="9">
    <location>
        <begin position="1919"/>
        <end position="1929"/>
    </location>
</feature>
<feature type="region of interest" description="Disordered" evidence="10">
    <location>
        <begin position="2742"/>
        <end position="3092"/>
    </location>
</feature>
<feature type="compositionally biased region" description="Pro residues" evidence="10">
    <location>
        <begin position="2920"/>
        <end position="2929"/>
    </location>
</feature>
<keyword evidence="5 11" id="KW-1133">Transmembrane helix</keyword>
<dbReference type="GO" id="GO:0016020">
    <property type="term" value="C:membrane"/>
    <property type="evidence" value="ECO:0007669"/>
    <property type="project" value="UniProtKB-SubCell"/>
</dbReference>
<dbReference type="GeneID" id="111131591"/>
<feature type="compositionally biased region" description="Polar residues" evidence="10">
    <location>
        <begin position="2747"/>
        <end position="2756"/>
    </location>
</feature>
<dbReference type="GO" id="GO:0045217">
    <property type="term" value="P:cell-cell junction maintenance"/>
    <property type="evidence" value="ECO:0007669"/>
    <property type="project" value="TreeGrafter"/>
</dbReference>
<feature type="domain" description="SRCR" evidence="13">
    <location>
        <begin position="1835"/>
        <end position="1952"/>
    </location>
</feature>
<dbReference type="InterPro" id="IPR006626">
    <property type="entry name" value="PbH1"/>
</dbReference>
<evidence type="ECO:0000256" key="3">
    <source>
        <dbReference type="ARBA" id="ARBA00022729"/>
    </source>
</evidence>
<feature type="compositionally biased region" description="Polar residues" evidence="10">
    <location>
        <begin position="2969"/>
        <end position="2981"/>
    </location>
</feature>
<dbReference type="PROSITE" id="PS00420">
    <property type="entry name" value="SRCR_1"/>
    <property type="match status" value="1"/>
</dbReference>
<dbReference type="KEGG" id="cvn:111131591"/>
<feature type="compositionally biased region" description="Pro residues" evidence="10">
    <location>
        <begin position="2955"/>
        <end position="2965"/>
    </location>
</feature>
<evidence type="ECO:0000256" key="8">
    <source>
        <dbReference type="ARBA" id="ARBA00023180"/>
    </source>
</evidence>
<organism evidence="14 16">
    <name type="scientific">Crassostrea virginica</name>
    <name type="common">Eastern oyster</name>
    <dbReference type="NCBI Taxonomy" id="6565"/>
    <lineage>
        <taxon>Eukaryota</taxon>
        <taxon>Metazoa</taxon>
        <taxon>Spiralia</taxon>
        <taxon>Lophotrochozoa</taxon>
        <taxon>Mollusca</taxon>
        <taxon>Bivalvia</taxon>
        <taxon>Autobranchia</taxon>
        <taxon>Pteriomorphia</taxon>
        <taxon>Ostreida</taxon>
        <taxon>Ostreoidea</taxon>
        <taxon>Ostreidae</taxon>
        <taxon>Crassostrea</taxon>
    </lineage>
</organism>
<feature type="disulfide bond" evidence="9">
    <location>
        <begin position="228"/>
        <end position="238"/>
    </location>
</feature>
<dbReference type="InterPro" id="IPR053243">
    <property type="entry name" value="SJ_maturation_regulator"/>
</dbReference>
<dbReference type="InterPro" id="IPR016186">
    <property type="entry name" value="C-type_lectin-like/link_sf"/>
</dbReference>
<feature type="transmembrane region" description="Helical" evidence="11">
    <location>
        <begin position="2608"/>
        <end position="2634"/>
    </location>
</feature>
<gene>
    <name evidence="15 16" type="primary">LOC111131591</name>
</gene>
<feature type="compositionally biased region" description="Polar residues" evidence="10">
    <location>
        <begin position="2861"/>
        <end position="2884"/>
    </location>
</feature>
<dbReference type="SMART" id="SM00710">
    <property type="entry name" value="PbH1"/>
    <property type="match status" value="14"/>
</dbReference>
<dbReference type="Proteomes" id="UP000694844">
    <property type="component" value="Chromosome 4"/>
</dbReference>
<keyword evidence="2 11" id="KW-0812">Transmembrane</keyword>
<protein>
    <submittedName>
        <fullName evidence="15 16">Protein bark beetle-like isoform X1</fullName>
    </submittedName>
</protein>
<feature type="region of interest" description="Disordered" evidence="10">
    <location>
        <begin position="3113"/>
        <end position="3140"/>
    </location>
</feature>
<evidence type="ECO:0000256" key="1">
    <source>
        <dbReference type="ARBA" id="ARBA00004167"/>
    </source>
</evidence>
<proteinExistence type="predicted"/>
<evidence type="ECO:0000256" key="4">
    <source>
        <dbReference type="ARBA" id="ARBA00022737"/>
    </source>
</evidence>
<dbReference type="InterPro" id="IPR012334">
    <property type="entry name" value="Pectin_lyas_fold"/>
</dbReference>
<feature type="compositionally biased region" description="Basic and acidic residues" evidence="10">
    <location>
        <begin position="2993"/>
        <end position="3006"/>
    </location>
</feature>
<keyword evidence="7 9" id="KW-1015">Disulfide bond</keyword>
<evidence type="ECO:0000256" key="6">
    <source>
        <dbReference type="ARBA" id="ARBA00023136"/>
    </source>
</evidence>
<feature type="domain" description="SRCR" evidence="13">
    <location>
        <begin position="158"/>
        <end position="262"/>
    </location>
</feature>
<evidence type="ECO:0000259" key="13">
    <source>
        <dbReference type="PROSITE" id="PS50287"/>
    </source>
</evidence>
<dbReference type="PANTHER" id="PTHR47653">
    <property type="entry name" value="PROTEIN BARK BEETLE"/>
    <property type="match status" value="1"/>
</dbReference>
<evidence type="ECO:0000256" key="10">
    <source>
        <dbReference type="SAM" id="MobiDB-lite"/>
    </source>
</evidence>
<evidence type="ECO:0000313" key="16">
    <source>
        <dbReference type="RefSeq" id="XP_022334905.1"/>
    </source>
</evidence>
<reference evidence="15 16" key="1">
    <citation type="submission" date="2025-04" db="UniProtKB">
        <authorList>
            <consortium name="RefSeq"/>
        </authorList>
    </citation>
    <scope>IDENTIFICATION</scope>
    <source>
        <tissue evidence="15 16">Whole sample</tissue>
    </source>
</reference>
<dbReference type="Gene3D" id="2.160.20.10">
    <property type="entry name" value="Single-stranded right-handed beta-helix, Pectin lyase-like"/>
    <property type="match status" value="1"/>
</dbReference>
<evidence type="ECO:0000313" key="14">
    <source>
        <dbReference type="Proteomes" id="UP000694844"/>
    </source>
</evidence>
<dbReference type="PROSITE" id="PS50287">
    <property type="entry name" value="SRCR_2"/>
    <property type="match status" value="3"/>
</dbReference>
<dbReference type="InterPro" id="IPR016187">
    <property type="entry name" value="CTDL_fold"/>
</dbReference>
<dbReference type="RefSeq" id="XP_022334904.1">
    <property type="nucleotide sequence ID" value="XM_022479196.1"/>
</dbReference>
<dbReference type="SUPFAM" id="SSF56436">
    <property type="entry name" value="C-type lectin-like"/>
    <property type="match status" value="1"/>
</dbReference>
<dbReference type="Gene3D" id="3.10.250.10">
    <property type="entry name" value="SRCR-like domain"/>
    <property type="match status" value="3"/>
</dbReference>
<feature type="region of interest" description="Disordered" evidence="10">
    <location>
        <begin position="3188"/>
        <end position="3297"/>
    </location>
</feature>
<evidence type="ECO:0000313" key="15">
    <source>
        <dbReference type="RefSeq" id="XP_022334904.1"/>
    </source>
</evidence>
<feature type="disulfide bond" evidence="9">
    <location>
        <begin position="1049"/>
        <end position="1113"/>
    </location>
</feature>
<evidence type="ECO:0000256" key="9">
    <source>
        <dbReference type="PROSITE-ProRule" id="PRU00196"/>
    </source>
</evidence>
<name>A0A8B8E3W7_CRAVI</name>
<evidence type="ECO:0000256" key="5">
    <source>
        <dbReference type="ARBA" id="ARBA00022989"/>
    </source>
</evidence>
<dbReference type="Gene3D" id="3.10.100.10">
    <property type="entry name" value="Mannose-Binding Protein A, subunit A"/>
    <property type="match status" value="1"/>
</dbReference>
<accession>A0A8B8E3W7</accession>
<feature type="compositionally biased region" description="Pro residues" evidence="10">
    <location>
        <begin position="2821"/>
        <end position="2840"/>
    </location>
</feature>
<dbReference type="SUPFAM" id="SSF56487">
    <property type="entry name" value="SRCR-like"/>
    <property type="match status" value="3"/>
</dbReference>
<dbReference type="InterPro" id="IPR036772">
    <property type="entry name" value="SRCR-like_dom_sf"/>
</dbReference>
<feature type="compositionally biased region" description="Low complexity" evidence="10">
    <location>
        <begin position="2772"/>
        <end position="2784"/>
    </location>
</feature>
<feature type="disulfide bond" evidence="9">
    <location>
        <begin position="1062"/>
        <end position="1123"/>
    </location>
</feature>
<sequence length="3297" mass="374133">MATVYNLKWSLTVGIFLYSLSVSFGQDYITPPPVGPKPVVANGIVYNLFHLKMVPEICRRPYVLEKVLFEFGVSIKKGEKKAIMRSGSPYKMKGNIELEPQSCLWIEPGTIFHFSPGYGFIVNGTLIARGSEEEGGRIVMTRDPDIVDVVEQPYPDDARLVDGNTTLDGQLQLKYRGRWRGVCTNFVNYTKIDANVTCRHLGFIWGNFTYHSFSRNKTDYMLFENPNCTGTENSLFNCPGKINIRVGANICDGQQVIGFQCEGLRPDLARTHWRGLEFYNATVQFIKDKDVNRTETYSWLEYLDIWYAGRDTYRADHMVRGRASLSASPHVPLMNNVSIMYGAYDGLNLTELRGRVHIANSTVSFNRGYGAFIQTAVGQVLINMTNLDNNWGDGLKMYMTNYTINSFQKDYPKGGSFCRSNALAFPRFPITIYENIIDEQGNKPEFDSYDCQKSYSSSIDRKRLSLHFFLMERDEKASGTITVYDGSSIRNSVLGVFPVSNGSFPQSVTTTGGSITIRFQYSLPPEPTDPKEHRCKKFRACLRFLLDLTSYDGLDEELLFVNSSASNNTGYGVNVQDMRCKVSINSSVISDNDYGAGVRIYQGAGEFSINNTRVERNERSGVNITYAGGFQLLNNSHFIENRGYGVITEYDRLNNTRIQHSQKMEVVKSKFFFNEWIGFRVGNYCKEAFILVNESHFKYNYDEAIEYLSCNFTKSPQENVNFSLAYNEFDGNKRHGLLMFPLINTIGILTNNTFVNHSLGALRIDNGYDLLVSKWYAKFAVNYRIFENTFKENYGRYCVSLRLTQNAPNQRMEFKFNKVIGNAINDTSQYLNPRSHANAPIIVSSSNVVIERNHIYNPESVRDIATHLIDPSVLISGAVNWWETTDHSIIYDRLFDLDNRYNLAQIKYYPVLKDGWLYGNKTTITETEYRWPFERDNKIGGILDVPGFTTDPNKKLYYVDRDIFILPNAVLKINPGTTLLFENSIGMVIHGRLTADGGSANTPILFTLNEPVNETEISNRTDAVQLTGGRDEYEGRLEVNLDGRWGAVCKNGWIKENAMVVCQQLGLTYHPDFGQVHQQIRSSSPVLLSSVTCTHLDTDIRECHSIKFGDFDCPFENVVYLRCQKPTWSGITIPAIPTYGQIYDTQIKHVIIQKAGQLDYQAMTFTPALRIDYNFYKITALQVTDSVSDGVNIKYANPFTENLFEKCHFVRNLGNGFLTRSPFLKISESTMNDNQKGGFVYDPFFTEYEALSVRNFLHQTRMEYFDTRNLQLGDNSMAFIISKPGIQAENKTYTMQLSVARSDYRITLQILDYNPLTSVEKVTIYNSNRAGISPTTRKWQIEEDLVDFPITSEGQVYLTIELVVRGVRSGRLAFAAHSRQYSMTAINSLIDVHYATVNNNYQGIVTKHYNNPSNEKLEIFHRVAQEEIRFTKVDVKENEQEAMYIPSLTKYHEHLIPTQEEMTRPERLGQITYTLDQCTIQNNGKAIIADHNHVDFSNNVWKWNVLATVVRDNGYGGLEVELPRVNDIREKTKFHSVQVNQSTFDNNRNFAFTVNGYYADVEVSFSRFTRNTCRRGLVRLAGMEKDLLVYNNEMSNNYGKYALEIDMQSHAEYKKPKAFCHYNNIKGNKPGVGWSLNQDYTPSSYSVAVYGVQNITLRRNLIHNPDYQYELIAGVTSLSLANKMDVKENWWGTAIQDRILDRIFDFDDWNNYAIADYFPQLTADGVNSLPSSGSQIENGFDLPSLKGRISKNLILPGSSTYYVIADVTVMPNAKLTIGPGTRLEFYPNVGILVLGQLDARGLPYDRISFRPVVPGPNIPIALPEIIPPNFYSNTMRLRRDAEGEIPANEGFLELFNSSSSSWNLMCDNQFNRKTAEVVCRGLGMETLNVDVRFTHLYDHYIFKRPMYFVKEFWTYSYYCVGDENSLDQCQKRINYKIQDCIQGANYTYIRCGKRNLDSKLSYWGNIRIASPSFEEDTARFIQDQQRSLLENLDIYGAGMLHGERVGAIQATYRSPKINNINITNCLWNGIDVIAPWYEMRVKTMNIDNNLGHGINFLVLNGESRNAAASSFIPLKMSTVPYLMSGLVDICKMERELTVKNRLIIYYKYSEMSVDCVKIIRSENLQRKLSFRLLQFNLYYDEFYRNLLEIYDGNTVTEDNRIGVLDANSKAEATRTRYLSSSYTIGIHIHASNAYEDYGFIAEVTTSPISDLVYPDSTVMHHFDQMMLTNNEDGAFLYQNVGEVCPSLYIDNCMIENNGLGILNLTSQPVINIGIQNTKIFNFQHNFVNRNKGGLYCSAFTTSTQNRLRGNITNNVFSFGSHGETLNISGHHFQKMHVYENYIFNNSAGDYRDTVHVQTVGMNFTFNVVVNNTGHHIVRTYSEVDTSATQQYLGNYVYQNNATALYRAVMAVGSGKPEFKSNYLVNDESAFELMTNEKREIINGMNIPETPVDATYNWWGSERPAYISGKIWDGRDNDSLVEVEFQPYRVSNVSLINGKCPPGWTLNTDRCYRYMGAALPYAQAGQFCRDNYGFLAEADGQASFLRYLLRLTENVYSENLRVWVYSEVAPGYCSAFQDDYIVAEQDCQRILHPFICERDPYINPPGDDVLAIAIGVSAGVFGTALIIIIILAILWKVKSKGRKEQRFERQASIRSSLRSSVRSRSNMTVLSTGTNKRRFDDKFSVSSSKGHLIDDDVSLSNISLESRSRGRERINRSLEQLDASHLGSRDRLDKVNSSNGSLGMILSNGDTGSQNRLINGKGSFDRLREDSPRNSPRNSPRSQRPIRASLGRNAQSNRANADKPPEVKPIVPPQAPVTPKKPLLPPIVRPPPVRQPDPPAVPEDTDGGYTDDGFSEHEFDDFTTTADEAENSPSNPGNRVENQIESLRRLPNISEKPAYGSESSVDMDHRSKAPPRFFHPDTPPTPPPSLPADSYPLKTMRMNSPVLSEASSRRPTPQPRARPAAPPRSNLGSSKESLNKSWNPLHLSQGDLNLIDRKPEWLTDQVRETSASESDSDPESVNDSFYNGGHKNKAFLENENLPQTVRAPGYTPPQDKSDRTDYSSPWRDNRLPSTNQSNSNLSRGSREMSNMDYLRGPYSNLGYEGSHENIPSYDEALNAPYSPDYTTNSLPPPYSPLSSQPFSPLAENVHFVPGDTDHPVYRIGSVNSVPMSGSDGLPRDIAFMDYRMGSQSTLPNPDGSMPDLSTGESQAELEAADIDDMNDTQYQRDMDPFPHRLPPEASHRRPHPTDSREPPRSRSREHLDRASPYTSRSRDSPVLYLDRQRQNQRRPDPIETEI</sequence>
<dbReference type="OrthoDB" id="536948at2759"/>
<feature type="compositionally biased region" description="Basic and acidic residues" evidence="10">
    <location>
        <begin position="3225"/>
        <end position="3264"/>
    </location>
</feature>
<comment type="subcellular location">
    <subcellularLocation>
        <location evidence="1">Membrane</location>
        <topology evidence="1">Single-pass membrane protein</topology>
    </subcellularLocation>
</comment>
<feature type="chain" id="PRO_5044666394" evidence="12">
    <location>
        <begin position="26"/>
        <end position="3297"/>
    </location>
</feature>
<keyword evidence="4" id="KW-0677">Repeat</keyword>
<dbReference type="PANTHER" id="PTHR47653:SF1">
    <property type="entry name" value="DELETED IN MALIGNANT BRAIN TUMORS 1 PROTEIN"/>
    <property type="match status" value="1"/>
</dbReference>
<feature type="signal peptide" evidence="12">
    <location>
        <begin position="1"/>
        <end position="25"/>
    </location>
</feature>
<keyword evidence="14" id="KW-1185">Reference proteome</keyword>
<feature type="compositionally biased region" description="Polar residues" evidence="10">
    <location>
        <begin position="3070"/>
        <end position="3082"/>
    </location>
</feature>
<keyword evidence="3 12" id="KW-0732">Signal</keyword>
<keyword evidence="8" id="KW-0325">Glycoprotein</keyword>
<dbReference type="Pfam" id="PF00530">
    <property type="entry name" value="SRCR"/>
    <property type="match status" value="3"/>
</dbReference>
<dbReference type="RefSeq" id="XP_022334905.1">
    <property type="nucleotide sequence ID" value="XM_022479197.1"/>
</dbReference>
<evidence type="ECO:0000256" key="11">
    <source>
        <dbReference type="SAM" id="Phobius"/>
    </source>
</evidence>
<evidence type="ECO:0000256" key="2">
    <source>
        <dbReference type="ARBA" id="ARBA00022692"/>
    </source>
</evidence>
<dbReference type="FunFam" id="3.10.250.10:FF:000016">
    <property type="entry name" value="Scavenger receptor cysteine-rich protein type 12"/>
    <property type="match status" value="1"/>
</dbReference>
<dbReference type="SUPFAM" id="SSF51126">
    <property type="entry name" value="Pectin lyase-like"/>
    <property type="match status" value="1"/>
</dbReference>
<dbReference type="SMART" id="SM00202">
    <property type="entry name" value="SR"/>
    <property type="match status" value="3"/>
</dbReference>
<evidence type="ECO:0000256" key="12">
    <source>
        <dbReference type="SAM" id="SignalP"/>
    </source>
</evidence>
<feature type="domain" description="SRCR" evidence="13">
    <location>
        <begin position="1024"/>
        <end position="1124"/>
    </location>
</feature>
<feature type="compositionally biased region" description="Basic and acidic residues" evidence="10">
    <location>
        <begin position="3281"/>
        <end position="3297"/>
    </location>
</feature>
<evidence type="ECO:0000256" key="7">
    <source>
        <dbReference type="ARBA" id="ARBA00023157"/>
    </source>
</evidence>
<feature type="compositionally biased region" description="Basic and acidic residues" evidence="10">
    <location>
        <begin position="2762"/>
        <end position="2771"/>
    </location>
</feature>